<feature type="domain" description="Cas12f1-like TNB" evidence="2">
    <location>
        <begin position="155"/>
        <end position="220"/>
    </location>
</feature>
<keyword evidence="1" id="KW-0238">DNA-binding</keyword>
<dbReference type="Proteomes" id="UP000319825">
    <property type="component" value="Unassembled WGS sequence"/>
</dbReference>
<organism evidence="3 4">
    <name type="scientific">Micromonospora olivasterospora</name>
    <dbReference type="NCBI Taxonomy" id="1880"/>
    <lineage>
        <taxon>Bacteria</taxon>
        <taxon>Bacillati</taxon>
        <taxon>Actinomycetota</taxon>
        <taxon>Actinomycetes</taxon>
        <taxon>Micromonosporales</taxon>
        <taxon>Micromonosporaceae</taxon>
        <taxon>Micromonospora</taxon>
    </lineage>
</organism>
<evidence type="ECO:0000259" key="2">
    <source>
        <dbReference type="Pfam" id="PF07282"/>
    </source>
</evidence>
<keyword evidence="4" id="KW-1185">Reference proteome</keyword>
<dbReference type="GO" id="GO:0003677">
    <property type="term" value="F:DNA binding"/>
    <property type="evidence" value="ECO:0007669"/>
    <property type="project" value="UniProtKB-KW"/>
</dbReference>
<gene>
    <name evidence="3" type="ORF">JD77_05703</name>
</gene>
<dbReference type="AlphaFoldDB" id="A0A562IIL0"/>
<dbReference type="InterPro" id="IPR010095">
    <property type="entry name" value="Cas12f1-like_TNB"/>
</dbReference>
<name>A0A562IIL0_MICOL</name>
<comment type="caution">
    <text evidence="3">The sequence shown here is derived from an EMBL/GenBank/DDBJ whole genome shotgun (WGS) entry which is preliminary data.</text>
</comment>
<dbReference type="Pfam" id="PF07282">
    <property type="entry name" value="Cas12f1-like_TNB"/>
    <property type="match status" value="1"/>
</dbReference>
<dbReference type="EMBL" id="VLKE01000001">
    <property type="protein sequence ID" value="TWH70678.1"/>
    <property type="molecule type" value="Genomic_DNA"/>
</dbReference>
<evidence type="ECO:0000313" key="3">
    <source>
        <dbReference type="EMBL" id="TWH70678.1"/>
    </source>
</evidence>
<protein>
    <submittedName>
        <fullName evidence="3">Putative transposase</fullName>
    </submittedName>
</protein>
<evidence type="ECO:0000256" key="1">
    <source>
        <dbReference type="ARBA" id="ARBA00023125"/>
    </source>
</evidence>
<accession>A0A562IIL0</accession>
<sequence>MEEERRVVKINHGYVRRLAPTAEQAAALDIQGHAARAMWNLLHGWWTWGGGRDRRPTLKQADEAIRQARKDIPWLADLPAQAARQVLKTYVRAWRNCWEGRASVPEFKAGRYGIVAVEELRVENMTRSARGTIAEPGRNVRQKAGLNRVMLNEAHARTVELLAYKLAERGGQLLKVPAAYTSQTCSTCGHRDPRSRHGVVFTCTSCGHLDHADTNAALNILNAAGLGRVRTWSPAPVGCEASTTRRAA</sequence>
<reference evidence="3 4" key="1">
    <citation type="submission" date="2019-07" db="EMBL/GenBank/DDBJ databases">
        <title>R&amp;d 2014.</title>
        <authorList>
            <person name="Klenk H.-P."/>
        </authorList>
    </citation>
    <scope>NUCLEOTIDE SEQUENCE [LARGE SCALE GENOMIC DNA]</scope>
    <source>
        <strain evidence="3 4">DSM 43868</strain>
    </source>
</reference>
<evidence type="ECO:0000313" key="4">
    <source>
        <dbReference type="Proteomes" id="UP000319825"/>
    </source>
</evidence>
<proteinExistence type="predicted"/>